<dbReference type="Proteomes" id="UP000438760">
    <property type="component" value="Unassembled WGS sequence"/>
</dbReference>
<reference evidence="3 4" key="1">
    <citation type="submission" date="2019-11" db="EMBL/GenBank/DDBJ databases">
        <title>Genome of Strain BIT-d1.</title>
        <authorList>
            <person name="Yang Y."/>
        </authorList>
    </citation>
    <scope>NUCLEOTIDE SEQUENCE [LARGE SCALE GENOMIC DNA]</scope>
    <source>
        <strain evidence="3 4">BIT-d1</strain>
    </source>
</reference>
<dbReference type="InterPro" id="IPR022385">
    <property type="entry name" value="Rhs_assc_core"/>
</dbReference>
<sequence length="462" mass="53434">MDFEYDQWDNLVSGTYSGATELKTIYKTPDAVEGRTLRNSPVDYFSDGASRRARENESAKQDDRVYDTGGKLMSDKHHYYYYDSKGNLIYKEYKKADLLGALDKYYVREHLKAKPKGSGIGYMYKWSVSGQLTTVFSSSGLETYYYYDPLGRRIAKTHKGVTTRWVWDGNVPLHEWQHQHAYPRLMQVNDTGKLCKVTEPTDSITTWLYEVNSFVPCGKIKDGESFSIVSNYLGTPEYMYDATGDLVWHGTLDIYGRIDMKVGKRMDCPFRYQGQYDDLESGLYYNRFRYYSPDMGMYVSQDPIKFLAGIKFYPYVEDSNIDYDSLGLISEGKFGTFKGTKNTLDEVGNGIQRHHLNQTGVFNFDRDSGRVIGLEGYASRKGSQHYKAHLHMDDFYEKLRVKGKIPSVFRYNVELYKSLRKAEMGRRVSVKGVYFAVLEQLTNGKFPWNKVDNINVKRVAHH</sequence>
<dbReference type="AlphaFoldDB" id="A0A6I3LHJ1"/>
<dbReference type="Pfam" id="PF25023">
    <property type="entry name" value="TEN_YD-shell"/>
    <property type="match status" value="1"/>
</dbReference>
<accession>A0A6I3LHJ1</accession>
<dbReference type="InterPro" id="IPR050708">
    <property type="entry name" value="T6SS_VgrG/RHS"/>
</dbReference>
<dbReference type="NCBIfam" id="TIGR03696">
    <property type="entry name" value="Rhs_assc_core"/>
    <property type="match status" value="1"/>
</dbReference>
<comment type="caution">
    <text evidence="3">The sequence shown here is derived from an EMBL/GenBank/DDBJ whole genome shotgun (WGS) entry which is preliminary data.</text>
</comment>
<dbReference type="OrthoDB" id="9765204at2"/>
<keyword evidence="1" id="KW-0677">Repeat</keyword>
<dbReference type="Gene3D" id="2.180.10.10">
    <property type="entry name" value="RHS repeat-associated core"/>
    <property type="match status" value="1"/>
</dbReference>
<dbReference type="NCBIfam" id="TIGR01643">
    <property type="entry name" value="YD_repeat_2x"/>
    <property type="match status" value="1"/>
</dbReference>
<dbReference type="RefSeq" id="WP_155093044.1">
    <property type="nucleotide sequence ID" value="NZ_CP102754.1"/>
</dbReference>
<feature type="domain" description="Teneurin-like YD-shell" evidence="2">
    <location>
        <begin position="60"/>
        <end position="302"/>
    </location>
</feature>
<dbReference type="EMBL" id="WMJX01000040">
    <property type="protein sequence ID" value="MTG99039.1"/>
    <property type="molecule type" value="Genomic_DNA"/>
</dbReference>
<evidence type="ECO:0000313" key="4">
    <source>
        <dbReference type="Proteomes" id="UP000438760"/>
    </source>
</evidence>
<organism evidence="3 4">
    <name type="scientific">Myroides albus</name>
    <dbReference type="NCBI Taxonomy" id="2562892"/>
    <lineage>
        <taxon>Bacteria</taxon>
        <taxon>Pseudomonadati</taxon>
        <taxon>Bacteroidota</taxon>
        <taxon>Flavobacteriia</taxon>
        <taxon>Flavobacteriales</taxon>
        <taxon>Flavobacteriaceae</taxon>
        <taxon>Myroides</taxon>
    </lineage>
</organism>
<gene>
    <name evidence="3" type="ORF">GJV76_13005</name>
</gene>
<evidence type="ECO:0000256" key="1">
    <source>
        <dbReference type="ARBA" id="ARBA00022737"/>
    </source>
</evidence>
<evidence type="ECO:0000313" key="3">
    <source>
        <dbReference type="EMBL" id="MTG99039.1"/>
    </source>
</evidence>
<name>A0A6I3LHJ1_9FLAO</name>
<dbReference type="PANTHER" id="PTHR32305:SF15">
    <property type="entry name" value="PROTEIN RHSA-RELATED"/>
    <property type="match status" value="1"/>
</dbReference>
<dbReference type="InterPro" id="IPR006530">
    <property type="entry name" value="YD"/>
</dbReference>
<proteinExistence type="predicted"/>
<dbReference type="InterPro" id="IPR056823">
    <property type="entry name" value="TEN-like_YD-shell"/>
</dbReference>
<keyword evidence="4" id="KW-1185">Reference proteome</keyword>
<protein>
    <recommendedName>
        <fullName evidence="2">Teneurin-like YD-shell domain-containing protein</fullName>
    </recommendedName>
</protein>
<dbReference type="PANTHER" id="PTHR32305">
    <property type="match status" value="1"/>
</dbReference>
<evidence type="ECO:0000259" key="2">
    <source>
        <dbReference type="Pfam" id="PF25023"/>
    </source>
</evidence>